<dbReference type="EC" id="2.7.13.3" evidence="3"/>
<evidence type="ECO:0000256" key="12">
    <source>
        <dbReference type="ARBA" id="ARBA00023136"/>
    </source>
</evidence>
<dbReference type="InterPro" id="IPR050428">
    <property type="entry name" value="TCS_sensor_his_kinase"/>
</dbReference>
<evidence type="ECO:0000256" key="3">
    <source>
        <dbReference type="ARBA" id="ARBA00012438"/>
    </source>
</evidence>
<reference evidence="15 16" key="1">
    <citation type="submission" date="2019-12" db="EMBL/GenBank/DDBJ databases">
        <title>Novel species isolated from a subtropical stream in China.</title>
        <authorList>
            <person name="Lu H."/>
        </authorList>
    </citation>
    <scope>NUCLEOTIDE SEQUENCE [LARGE SCALE GENOMIC DNA]</scope>
    <source>
        <strain evidence="15 16">CY42W</strain>
    </source>
</reference>
<dbReference type="RefSeq" id="WP_161053066.1">
    <property type="nucleotide sequence ID" value="NZ_WWCT01000001.1"/>
</dbReference>
<evidence type="ECO:0000256" key="2">
    <source>
        <dbReference type="ARBA" id="ARBA00004141"/>
    </source>
</evidence>
<comment type="catalytic activity">
    <reaction evidence="1">
        <text>ATP + protein L-histidine = ADP + protein N-phospho-L-histidine.</text>
        <dbReference type="EC" id="2.7.13.3"/>
    </reaction>
</comment>
<evidence type="ECO:0000256" key="13">
    <source>
        <dbReference type="SAM" id="Phobius"/>
    </source>
</evidence>
<evidence type="ECO:0000256" key="6">
    <source>
        <dbReference type="ARBA" id="ARBA00022692"/>
    </source>
</evidence>
<keyword evidence="8 15" id="KW-0418">Kinase</keyword>
<dbReference type="SMART" id="SM00388">
    <property type="entry name" value="HisKA"/>
    <property type="match status" value="1"/>
</dbReference>
<keyword evidence="11" id="KW-0902">Two-component regulatory system</keyword>
<evidence type="ECO:0000259" key="14">
    <source>
        <dbReference type="PROSITE" id="PS50109"/>
    </source>
</evidence>
<dbReference type="CDD" id="cd00082">
    <property type="entry name" value="HisKA"/>
    <property type="match status" value="1"/>
</dbReference>
<dbReference type="Pfam" id="PF00512">
    <property type="entry name" value="HisKA"/>
    <property type="match status" value="1"/>
</dbReference>
<evidence type="ECO:0000256" key="4">
    <source>
        <dbReference type="ARBA" id="ARBA00022553"/>
    </source>
</evidence>
<keyword evidence="10 13" id="KW-1133">Transmembrane helix</keyword>
<evidence type="ECO:0000256" key="8">
    <source>
        <dbReference type="ARBA" id="ARBA00022777"/>
    </source>
</evidence>
<dbReference type="CDD" id="cd00075">
    <property type="entry name" value="HATPase"/>
    <property type="match status" value="1"/>
</dbReference>
<keyword evidence="12 13" id="KW-0472">Membrane</keyword>
<dbReference type="PROSITE" id="PS50109">
    <property type="entry name" value="HIS_KIN"/>
    <property type="match status" value="1"/>
</dbReference>
<dbReference type="PRINTS" id="PR00344">
    <property type="entry name" value="BCTRLSENSOR"/>
</dbReference>
<keyword evidence="6 13" id="KW-0812">Transmembrane</keyword>
<dbReference type="Gene3D" id="3.30.565.10">
    <property type="entry name" value="Histidine kinase-like ATPase, C-terminal domain"/>
    <property type="match status" value="1"/>
</dbReference>
<keyword evidence="4" id="KW-0597">Phosphoprotein</keyword>
<keyword evidence="5" id="KW-0808">Transferase</keyword>
<gene>
    <name evidence="15" type="ORF">GTP69_00670</name>
</gene>
<evidence type="ECO:0000256" key="10">
    <source>
        <dbReference type="ARBA" id="ARBA00022989"/>
    </source>
</evidence>
<dbReference type="InterPro" id="IPR036097">
    <property type="entry name" value="HisK_dim/P_sf"/>
</dbReference>
<keyword evidence="7" id="KW-0547">Nucleotide-binding</keyword>
<dbReference type="PROSITE" id="PS51257">
    <property type="entry name" value="PROKAR_LIPOPROTEIN"/>
    <property type="match status" value="1"/>
</dbReference>
<dbReference type="InterPro" id="IPR003661">
    <property type="entry name" value="HisK_dim/P_dom"/>
</dbReference>
<feature type="transmembrane region" description="Helical" evidence="13">
    <location>
        <begin position="141"/>
        <end position="160"/>
    </location>
</feature>
<protein>
    <recommendedName>
        <fullName evidence="3">histidine kinase</fullName>
        <ecNumber evidence="3">2.7.13.3</ecNumber>
    </recommendedName>
</protein>
<feature type="transmembrane region" description="Helical" evidence="13">
    <location>
        <begin position="7"/>
        <end position="31"/>
    </location>
</feature>
<sequence>MKTIRTRLLLGLMTGALGCTLAAMMLLYMLADHEADEQSDQRLRQLAWSLPLQAPVPWRLPHESDPEDQFDVQAWNAAQQPVHVSQHAPALTVPQPQGYVTVGYRGERWRVYSDVVAGYHVQVSQPIAIRQRVAAQMALRIVPPLLLLLPAMAILIWVVVGRALKPLERLTQAVRGRTPAALQPLEDDGLAPELLLIVAALNGLLRKVADAITTQRNFVADAAHELRSPLTALKLQLQLAERAADDASRQTSFRKLHERLDRATHLVQQLMTLARQEQSTVPPACIDCDLLRIARQVVADHTIYADSRRIDLGVSADAQSVRVSAHMEGLAIMLSNLVDNALRYTPQGGQVDVMVGQQQGRAFLRVCDNGPGVPEAGRERLFDRFYRPDGNEVWGSGLGLSIVKSVADAHQATLSLHNGSGDRGLVVTVLFPQAAVIA</sequence>
<dbReference type="GO" id="GO:0016301">
    <property type="term" value="F:kinase activity"/>
    <property type="evidence" value="ECO:0007669"/>
    <property type="project" value="UniProtKB-KW"/>
</dbReference>
<keyword evidence="9" id="KW-0067">ATP-binding</keyword>
<dbReference type="Gene3D" id="1.10.287.130">
    <property type="match status" value="1"/>
</dbReference>
<keyword evidence="16" id="KW-1185">Reference proteome</keyword>
<dbReference type="SUPFAM" id="SSF55874">
    <property type="entry name" value="ATPase domain of HSP90 chaperone/DNA topoisomerase II/histidine kinase"/>
    <property type="match status" value="1"/>
</dbReference>
<dbReference type="InterPro" id="IPR036890">
    <property type="entry name" value="HATPase_C_sf"/>
</dbReference>
<dbReference type="Pfam" id="PF02518">
    <property type="entry name" value="HATPase_c"/>
    <property type="match status" value="1"/>
</dbReference>
<comment type="subcellular location">
    <subcellularLocation>
        <location evidence="2">Membrane</location>
        <topology evidence="2">Multi-pass membrane protein</topology>
    </subcellularLocation>
</comment>
<organism evidence="15 16">
    <name type="scientific">Duganella levis</name>
    <dbReference type="NCBI Taxonomy" id="2692169"/>
    <lineage>
        <taxon>Bacteria</taxon>
        <taxon>Pseudomonadati</taxon>
        <taxon>Pseudomonadota</taxon>
        <taxon>Betaproteobacteria</taxon>
        <taxon>Burkholderiales</taxon>
        <taxon>Oxalobacteraceae</taxon>
        <taxon>Telluria group</taxon>
        <taxon>Duganella</taxon>
    </lineage>
</organism>
<dbReference type="SUPFAM" id="SSF47384">
    <property type="entry name" value="Homodimeric domain of signal transducing histidine kinase"/>
    <property type="match status" value="1"/>
</dbReference>
<evidence type="ECO:0000256" key="7">
    <source>
        <dbReference type="ARBA" id="ARBA00022741"/>
    </source>
</evidence>
<evidence type="ECO:0000313" key="15">
    <source>
        <dbReference type="EMBL" id="MYN24914.1"/>
    </source>
</evidence>
<comment type="caution">
    <text evidence="15">The sequence shown here is derived from an EMBL/GenBank/DDBJ whole genome shotgun (WGS) entry which is preliminary data.</text>
</comment>
<accession>A0ABW9VTF2</accession>
<dbReference type="PANTHER" id="PTHR45436:SF14">
    <property type="entry name" value="SENSOR PROTEIN QSEC"/>
    <property type="match status" value="1"/>
</dbReference>
<name>A0ABW9VTF2_9BURK</name>
<dbReference type="SMART" id="SM00387">
    <property type="entry name" value="HATPase_c"/>
    <property type="match status" value="1"/>
</dbReference>
<proteinExistence type="predicted"/>
<evidence type="ECO:0000256" key="1">
    <source>
        <dbReference type="ARBA" id="ARBA00000085"/>
    </source>
</evidence>
<feature type="domain" description="Histidine kinase" evidence="14">
    <location>
        <begin position="221"/>
        <end position="435"/>
    </location>
</feature>
<evidence type="ECO:0000256" key="5">
    <source>
        <dbReference type="ARBA" id="ARBA00022679"/>
    </source>
</evidence>
<dbReference type="Proteomes" id="UP000642144">
    <property type="component" value="Unassembled WGS sequence"/>
</dbReference>
<evidence type="ECO:0000256" key="11">
    <source>
        <dbReference type="ARBA" id="ARBA00023012"/>
    </source>
</evidence>
<dbReference type="InterPro" id="IPR003594">
    <property type="entry name" value="HATPase_dom"/>
</dbReference>
<dbReference type="PANTHER" id="PTHR45436">
    <property type="entry name" value="SENSOR HISTIDINE KINASE YKOH"/>
    <property type="match status" value="1"/>
</dbReference>
<dbReference type="EMBL" id="WWCT01000001">
    <property type="protein sequence ID" value="MYN24914.1"/>
    <property type="molecule type" value="Genomic_DNA"/>
</dbReference>
<dbReference type="InterPro" id="IPR004358">
    <property type="entry name" value="Sig_transdc_His_kin-like_C"/>
</dbReference>
<evidence type="ECO:0000313" key="16">
    <source>
        <dbReference type="Proteomes" id="UP000642144"/>
    </source>
</evidence>
<dbReference type="InterPro" id="IPR005467">
    <property type="entry name" value="His_kinase_dom"/>
</dbReference>
<evidence type="ECO:0000256" key="9">
    <source>
        <dbReference type="ARBA" id="ARBA00022840"/>
    </source>
</evidence>